<dbReference type="EMBL" id="CP032548">
    <property type="protein sequence ID" value="AZJ36383.1"/>
    <property type="molecule type" value="Genomic_DNA"/>
</dbReference>
<evidence type="ECO:0000313" key="1">
    <source>
        <dbReference type="EMBL" id="AZJ36383.1"/>
    </source>
</evidence>
<organism evidence="1 2">
    <name type="scientific">Tenacibaculum singaporense</name>
    <dbReference type="NCBI Taxonomy" id="2358479"/>
    <lineage>
        <taxon>Bacteria</taxon>
        <taxon>Pseudomonadati</taxon>
        <taxon>Bacteroidota</taxon>
        <taxon>Flavobacteriia</taxon>
        <taxon>Flavobacteriales</taxon>
        <taxon>Flavobacteriaceae</taxon>
        <taxon>Tenacibaculum</taxon>
    </lineage>
</organism>
<dbReference type="RefSeq" id="WP_125068128.1">
    <property type="nucleotide sequence ID" value="NZ_CP032548.1"/>
</dbReference>
<proteinExistence type="predicted"/>
<reference evidence="1 2" key="1">
    <citation type="submission" date="2018-09" db="EMBL/GenBank/DDBJ databases">
        <title>Insights into the microbiota of Asian seabass (Lates calcarifer) with tenacibaculosis symptoms and description of sp. nov. Tenacibaculum singaporense.</title>
        <authorList>
            <person name="Miyake S."/>
            <person name="Soh M."/>
            <person name="Azman M.N."/>
            <person name="Ngoh S.Y."/>
            <person name="Orban L."/>
        </authorList>
    </citation>
    <scope>NUCLEOTIDE SEQUENCE [LARGE SCALE GENOMIC DNA]</scope>
    <source>
        <strain evidence="1 2">DSM 106434</strain>
    </source>
</reference>
<keyword evidence="2" id="KW-1185">Reference proteome</keyword>
<accession>A0A3Q8RPC0</accession>
<name>A0A3Q8RPC0_9FLAO</name>
<dbReference type="Proteomes" id="UP000274593">
    <property type="component" value="Chromosome"/>
</dbReference>
<evidence type="ECO:0000313" key="2">
    <source>
        <dbReference type="Proteomes" id="UP000274593"/>
    </source>
</evidence>
<dbReference type="KEGG" id="tsig:D6T69_12935"/>
<gene>
    <name evidence="1" type="ORF">D6T69_12935</name>
</gene>
<sequence>MAKKKAYKKYRTLHLPKAIVDNLLLKLHLGFADFDYKPEIFLIILNEIISKSSIFKKMENYSYKFIPLYSKYLKAKYGNSYPNYIRFLVNQGIIWNDNYYKNKATYYYLFDTNKYLKDYNKLLSIHNIIVEDINPPYCFTITEQNLSESTEIITDLNNQKNRISTIWYEIKILITSKNKKYLTSSYNDDSTFINNAPKHIKKMGSHFRNNFRIDAEKAITFSITQYFENIEKAESEEEKLKAYNKYTSRVTSIKAIEGGKNLKSIYFKRSKTNGRIDTNLTNLSSDLRQFIVGYEDMVYLDLKNSQPVLFNIILKEHLINATGNLKKEISKYFEYTTKGVWYEHLQELYNTTRKESKDLWMKIAYSKNKSYLEDKKIFKEVYPNIYKIISSYKIKNHADFAIMLQQIESNIFINLISRKLVEENIIPFTIHDAVIVKKEHKKTTLKIMESVFKDALGELPSIKEE</sequence>
<dbReference type="AlphaFoldDB" id="A0A3Q8RPC0"/>
<protein>
    <submittedName>
        <fullName evidence="1">Uncharacterized protein</fullName>
    </submittedName>
</protein>